<gene>
    <name evidence="1" type="ORF">ENF72_02540</name>
</gene>
<reference evidence="1" key="1">
    <citation type="journal article" date="2020" name="mSystems">
        <title>Genome- and Community-Level Interaction Insights into Carbon Utilization and Element Cycling Functions of Hydrothermarchaeota in Hydrothermal Sediment.</title>
        <authorList>
            <person name="Zhou Z."/>
            <person name="Liu Y."/>
            <person name="Xu W."/>
            <person name="Pan J."/>
            <person name="Luo Z.H."/>
            <person name="Li M."/>
        </authorList>
    </citation>
    <scope>NUCLEOTIDE SEQUENCE [LARGE SCALE GENOMIC DNA]</scope>
    <source>
        <strain evidence="1">HyVt-151</strain>
    </source>
</reference>
<proteinExistence type="predicted"/>
<sequence length="68" mass="8963">MPWGWGWYWWKPWPGRGPFSWLPPWLRPGWVFGRGACWWLFRGPWGYYAWLRNYYPYYHPWWGYWWEW</sequence>
<dbReference type="AlphaFoldDB" id="A0A7C0TZ76"/>
<dbReference type="EMBL" id="DQYG01000110">
    <property type="protein sequence ID" value="HDD31488.1"/>
    <property type="molecule type" value="Genomic_DNA"/>
</dbReference>
<evidence type="ECO:0000313" key="1">
    <source>
        <dbReference type="EMBL" id="HDD31488.1"/>
    </source>
</evidence>
<comment type="caution">
    <text evidence="1">The sequence shown here is derived from an EMBL/GenBank/DDBJ whole genome shotgun (WGS) entry which is preliminary data.</text>
</comment>
<accession>A0A7C0TZ76</accession>
<protein>
    <submittedName>
        <fullName evidence="1">Uncharacterized protein</fullName>
    </submittedName>
</protein>
<name>A0A7C0TZ76_THELI</name>
<dbReference type="Proteomes" id="UP000886210">
    <property type="component" value="Unassembled WGS sequence"/>
</dbReference>
<organism evidence="1">
    <name type="scientific">Thermococcus litoralis</name>
    <dbReference type="NCBI Taxonomy" id="2265"/>
    <lineage>
        <taxon>Archaea</taxon>
        <taxon>Methanobacteriati</taxon>
        <taxon>Methanobacteriota</taxon>
        <taxon>Thermococci</taxon>
        <taxon>Thermococcales</taxon>
        <taxon>Thermococcaceae</taxon>
        <taxon>Thermococcus</taxon>
    </lineage>
</organism>